<feature type="transmembrane region" description="Helical" evidence="1">
    <location>
        <begin position="7"/>
        <end position="29"/>
    </location>
</feature>
<sequence>MRNEPLKFTLIIISTPILLYHAFHLFYLWSEIPNTIAIHFRKGEPDQWGSKYILFIMPVVSIITWFLIGLVVKKPEKLNYVNLTEGNKEIQYARAEKVMVIIQYMGAVTFIFANEAALRNAVGMESGLPFSMAIVLLCICLITPVYHLFWAATLKN</sequence>
<feature type="transmembrane region" description="Helical" evidence="1">
    <location>
        <begin position="49"/>
        <end position="72"/>
    </location>
</feature>
<evidence type="ECO:0000313" key="3">
    <source>
        <dbReference type="EMBL" id="RBP00851.1"/>
    </source>
</evidence>
<dbReference type="EMBL" id="QNRJ01000024">
    <property type="protein sequence ID" value="RBP00851.1"/>
    <property type="molecule type" value="Genomic_DNA"/>
</dbReference>
<feature type="domain" description="DUF1648" evidence="2">
    <location>
        <begin position="25"/>
        <end position="61"/>
    </location>
</feature>
<reference evidence="3 4" key="1">
    <citation type="submission" date="2018-06" db="EMBL/GenBank/DDBJ databases">
        <title>Freshwater and sediment microbial communities from various areas in North America, analyzing microbe dynamics in response to fracking.</title>
        <authorList>
            <person name="Lamendella R."/>
        </authorList>
    </citation>
    <scope>NUCLEOTIDE SEQUENCE [LARGE SCALE GENOMIC DNA]</scope>
    <source>
        <strain evidence="3 4">97B</strain>
    </source>
</reference>
<organism evidence="3 4">
    <name type="scientific">Rossellomorea aquimaris</name>
    <dbReference type="NCBI Taxonomy" id="189382"/>
    <lineage>
        <taxon>Bacteria</taxon>
        <taxon>Bacillati</taxon>
        <taxon>Bacillota</taxon>
        <taxon>Bacilli</taxon>
        <taxon>Bacillales</taxon>
        <taxon>Bacillaceae</taxon>
        <taxon>Rossellomorea</taxon>
    </lineage>
</organism>
<dbReference type="InterPro" id="IPR012867">
    <property type="entry name" value="DUF1648"/>
</dbReference>
<dbReference type="Pfam" id="PF07853">
    <property type="entry name" value="DUF1648"/>
    <property type="match status" value="1"/>
</dbReference>
<dbReference type="RefSeq" id="WP_113971160.1">
    <property type="nucleotide sequence ID" value="NZ_QNRJ01000024.1"/>
</dbReference>
<accession>A0A366EEL4</accession>
<comment type="caution">
    <text evidence="3">The sequence shown here is derived from an EMBL/GenBank/DDBJ whole genome shotgun (WGS) entry which is preliminary data.</text>
</comment>
<evidence type="ECO:0000313" key="4">
    <source>
        <dbReference type="Proteomes" id="UP000252118"/>
    </source>
</evidence>
<keyword evidence="1" id="KW-0472">Membrane</keyword>
<evidence type="ECO:0000259" key="2">
    <source>
        <dbReference type="Pfam" id="PF07853"/>
    </source>
</evidence>
<feature type="transmembrane region" description="Helical" evidence="1">
    <location>
        <begin position="130"/>
        <end position="152"/>
    </location>
</feature>
<keyword evidence="1" id="KW-1133">Transmembrane helix</keyword>
<protein>
    <submittedName>
        <fullName evidence="3">Uncharacterized protein DUF1648</fullName>
    </submittedName>
</protein>
<proteinExistence type="predicted"/>
<keyword evidence="1" id="KW-0812">Transmembrane</keyword>
<dbReference type="AlphaFoldDB" id="A0A366EEL4"/>
<evidence type="ECO:0000256" key="1">
    <source>
        <dbReference type="SAM" id="Phobius"/>
    </source>
</evidence>
<name>A0A366EEL4_9BACI</name>
<dbReference type="Proteomes" id="UP000252118">
    <property type="component" value="Unassembled WGS sequence"/>
</dbReference>
<dbReference type="OrthoDB" id="9808690at2"/>
<feature type="transmembrane region" description="Helical" evidence="1">
    <location>
        <begin position="98"/>
        <end position="118"/>
    </location>
</feature>
<gene>
    <name evidence="3" type="ORF">DET59_12453</name>
</gene>